<evidence type="ECO:0000313" key="2">
    <source>
        <dbReference type="Proteomes" id="UP000241803"/>
    </source>
</evidence>
<evidence type="ECO:0000313" key="1">
    <source>
        <dbReference type="EMBL" id="PSV44072.1"/>
    </source>
</evidence>
<proteinExistence type="predicted"/>
<dbReference type="GO" id="GO:0008893">
    <property type="term" value="F:guanosine-3',5'-bis(diphosphate) 3'-diphosphatase activity"/>
    <property type="evidence" value="ECO:0007669"/>
    <property type="project" value="TreeGrafter"/>
</dbReference>
<dbReference type="SUPFAM" id="SSF109604">
    <property type="entry name" value="HD-domain/PDEase-like"/>
    <property type="match status" value="1"/>
</dbReference>
<keyword evidence="1" id="KW-0378">Hydrolase</keyword>
<accession>A0A2T3L403</accession>
<sequence>MNNRYLKARTLARVKHVGQQYGERPYYSHLETVSRLASPFGINAMIVAQLHDVIEDTETSVDELAADFGFLVADAVKYMTDGKLTDRMKRKIEINQRLASLDIDEEAGRLALIVKACDRLANVRASKKASEAHFKMYQQEHNAFKQAVYRKGLCEAIWWELDTLIERRA</sequence>
<organism evidence="1 2">
    <name type="scientific">Photobacterium indicum</name>
    <dbReference type="NCBI Taxonomy" id="81447"/>
    <lineage>
        <taxon>Bacteria</taxon>
        <taxon>Pseudomonadati</taxon>
        <taxon>Pseudomonadota</taxon>
        <taxon>Gammaproteobacteria</taxon>
        <taxon>Vibrionales</taxon>
        <taxon>Vibrionaceae</taxon>
        <taxon>Photobacterium</taxon>
    </lineage>
</organism>
<dbReference type="InterPro" id="IPR052194">
    <property type="entry name" value="MESH1"/>
</dbReference>
<dbReference type="RefSeq" id="WP_107255197.1">
    <property type="nucleotide sequence ID" value="NZ_JAKJTK010000066.1"/>
</dbReference>
<dbReference type="AlphaFoldDB" id="A0A2T3L403"/>
<name>A0A2T3L403_9GAMM</name>
<dbReference type="Proteomes" id="UP000241803">
    <property type="component" value="Unassembled WGS sequence"/>
</dbReference>
<keyword evidence="2" id="KW-1185">Reference proteome</keyword>
<comment type="caution">
    <text evidence="1">The sequence shown here is derived from an EMBL/GenBank/DDBJ whole genome shotgun (WGS) entry which is preliminary data.</text>
</comment>
<protein>
    <submittedName>
        <fullName evidence="1">Phosphohydrolase</fullName>
    </submittedName>
</protein>
<dbReference type="PANTHER" id="PTHR46246:SF1">
    <property type="entry name" value="GUANOSINE-3',5'-BIS(DIPHOSPHATE) 3'-PYROPHOSPHOHYDROLASE MESH1"/>
    <property type="match status" value="1"/>
</dbReference>
<reference evidence="1 2" key="1">
    <citation type="submission" date="2018-03" db="EMBL/GenBank/DDBJ databases">
        <title>Whole genome sequencing of Histamine producing bacteria.</title>
        <authorList>
            <person name="Butler K."/>
        </authorList>
    </citation>
    <scope>NUCLEOTIDE SEQUENCE [LARGE SCALE GENOMIC DNA]</scope>
    <source>
        <strain evidence="1 2">ATCC 19614</strain>
    </source>
</reference>
<dbReference type="Gene3D" id="1.10.3210.10">
    <property type="entry name" value="Hypothetical protein af1432"/>
    <property type="match status" value="1"/>
</dbReference>
<gene>
    <name evidence="1" type="ORF">C9J47_20640</name>
</gene>
<dbReference type="PANTHER" id="PTHR46246">
    <property type="entry name" value="GUANOSINE-3',5'-BIS(DIPHOSPHATE) 3'-PYROPHOSPHOHYDROLASE MESH1"/>
    <property type="match status" value="1"/>
</dbReference>
<dbReference type="EMBL" id="PYOC01000010">
    <property type="protein sequence ID" value="PSV44072.1"/>
    <property type="molecule type" value="Genomic_DNA"/>
</dbReference>